<evidence type="ECO:0000313" key="5">
    <source>
        <dbReference type="Proteomes" id="UP001549099"/>
    </source>
</evidence>
<reference evidence="4 5" key="1">
    <citation type="submission" date="2024-06" db="EMBL/GenBank/DDBJ databases">
        <title>Genomic Encyclopedia of Type Strains, Phase IV (KMG-IV): sequencing the most valuable type-strain genomes for metagenomic binning, comparative biology and taxonomic classification.</title>
        <authorList>
            <person name="Goeker M."/>
        </authorList>
    </citation>
    <scope>NUCLEOTIDE SEQUENCE [LARGE SCALE GENOMIC DNA]</scope>
    <source>
        <strain evidence="4 5">DSM 26128</strain>
    </source>
</reference>
<dbReference type="Proteomes" id="UP001549099">
    <property type="component" value="Unassembled WGS sequence"/>
</dbReference>
<evidence type="ECO:0000259" key="2">
    <source>
        <dbReference type="Pfam" id="PF01370"/>
    </source>
</evidence>
<dbReference type="PANTHER" id="PTHR11092:SF0">
    <property type="entry name" value="EPIMERASE FAMILY PROTEIN SDR39U1"/>
    <property type="match status" value="1"/>
</dbReference>
<evidence type="ECO:0000259" key="3">
    <source>
        <dbReference type="Pfam" id="PF08338"/>
    </source>
</evidence>
<dbReference type="Gene3D" id="3.40.50.720">
    <property type="entry name" value="NAD(P)-binding Rossmann-like Domain"/>
    <property type="match status" value="1"/>
</dbReference>
<feature type="domain" description="NAD-dependent epimerase/dehydratase" evidence="2">
    <location>
        <begin position="3"/>
        <end position="214"/>
    </location>
</feature>
<dbReference type="EMBL" id="JBEPLW010000019">
    <property type="protein sequence ID" value="MET3576287.1"/>
    <property type="molecule type" value="Genomic_DNA"/>
</dbReference>
<keyword evidence="5" id="KW-1185">Reference proteome</keyword>
<dbReference type="RefSeq" id="WP_354198200.1">
    <property type="nucleotide sequence ID" value="NZ_JBEPLW010000019.1"/>
</dbReference>
<proteinExistence type="inferred from homology"/>
<evidence type="ECO:0000313" key="4">
    <source>
        <dbReference type="EMBL" id="MET3576287.1"/>
    </source>
</evidence>
<dbReference type="PANTHER" id="PTHR11092">
    <property type="entry name" value="SUGAR NUCLEOTIDE EPIMERASE RELATED"/>
    <property type="match status" value="1"/>
</dbReference>
<gene>
    <name evidence="4" type="ORF">ABID49_002203</name>
</gene>
<name>A0ABV2GDJ9_9BACL</name>
<dbReference type="NCBIfam" id="TIGR01777">
    <property type="entry name" value="yfcH"/>
    <property type="match status" value="1"/>
</dbReference>
<sequence>MKIAITGGTGFLGRTLVRLLQETGHEPVILTRNPENSNRDVQQVGYLHRDSRPESELGTVDAIVNLAGTSINDGRWTEERKAAILESRIRTTSEVLRIIRALPEKPKVLVNASAVGVYPYSEKAVFTEDSPQGDGFLPGVVREWEWKAQAAEDVGVRTAFMRFGILLGRGGGALPLISLPYRLFAGGTVGSGRQWVSWIHVEDAARAILFALESDSISGPVNTVAPGALRMKDFGKEVGRALGRPHWMPAPAFALKAALGEKSEIVLKGQHVVPKRLEQAGFRFKFPDARSALEEIYQA</sequence>
<organism evidence="4 5">
    <name type="scientific">Bhargavaea ullalensis</name>
    <dbReference type="NCBI Taxonomy" id="1265685"/>
    <lineage>
        <taxon>Bacteria</taxon>
        <taxon>Bacillati</taxon>
        <taxon>Bacillota</taxon>
        <taxon>Bacilli</taxon>
        <taxon>Bacillales</taxon>
        <taxon>Caryophanaceae</taxon>
        <taxon>Bhargavaea</taxon>
    </lineage>
</organism>
<dbReference type="Pfam" id="PF08338">
    <property type="entry name" value="DUF1731"/>
    <property type="match status" value="1"/>
</dbReference>
<dbReference type="CDD" id="cd05242">
    <property type="entry name" value="SDR_a8"/>
    <property type="match status" value="1"/>
</dbReference>
<dbReference type="InterPro" id="IPR001509">
    <property type="entry name" value="Epimerase_deHydtase"/>
</dbReference>
<feature type="domain" description="DUF1731" evidence="3">
    <location>
        <begin position="250"/>
        <end position="296"/>
    </location>
</feature>
<comment type="similarity">
    <text evidence="1">Belongs to the NAD(P)-dependent epimerase/dehydratase family. SDR39U1 subfamily.</text>
</comment>
<dbReference type="Pfam" id="PF01370">
    <property type="entry name" value="Epimerase"/>
    <property type="match status" value="1"/>
</dbReference>
<protein>
    <submittedName>
        <fullName evidence="4">Uncharacterized protein (TIGR01777 family)</fullName>
    </submittedName>
</protein>
<dbReference type="InterPro" id="IPR010099">
    <property type="entry name" value="SDR39U1"/>
</dbReference>
<accession>A0ABV2GDJ9</accession>
<evidence type="ECO:0000256" key="1">
    <source>
        <dbReference type="ARBA" id="ARBA00009353"/>
    </source>
</evidence>
<dbReference type="InterPro" id="IPR013549">
    <property type="entry name" value="DUF1731"/>
</dbReference>
<comment type="caution">
    <text evidence="4">The sequence shown here is derived from an EMBL/GenBank/DDBJ whole genome shotgun (WGS) entry which is preliminary data.</text>
</comment>
<dbReference type="InterPro" id="IPR036291">
    <property type="entry name" value="NAD(P)-bd_dom_sf"/>
</dbReference>
<dbReference type="SUPFAM" id="SSF51735">
    <property type="entry name" value="NAD(P)-binding Rossmann-fold domains"/>
    <property type="match status" value="1"/>
</dbReference>